<dbReference type="STRING" id="1121306.SAMN02745196_00986"/>
<keyword evidence="1" id="KW-1133">Transmembrane helix</keyword>
<name>A0A1M5UXL1_9CLOT</name>
<dbReference type="RefSeq" id="WP_084666086.1">
    <property type="nucleotide sequence ID" value="NZ_FQXP01000004.1"/>
</dbReference>
<dbReference type="Proteomes" id="UP000184526">
    <property type="component" value="Unassembled WGS sequence"/>
</dbReference>
<reference evidence="2 3" key="1">
    <citation type="submission" date="2016-11" db="EMBL/GenBank/DDBJ databases">
        <authorList>
            <person name="Jaros S."/>
            <person name="Januszkiewicz K."/>
            <person name="Wedrychowicz H."/>
        </authorList>
    </citation>
    <scope>NUCLEOTIDE SEQUENCE [LARGE SCALE GENOMIC DNA]</scope>
    <source>
        <strain evidence="2 3">DSM 3089</strain>
    </source>
</reference>
<feature type="transmembrane region" description="Helical" evidence="1">
    <location>
        <begin position="58"/>
        <end position="77"/>
    </location>
</feature>
<proteinExistence type="predicted"/>
<dbReference type="OrthoDB" id="1912388at2"/>
<feature type="transmembrane region" description="Helical" evidence="1">
    <location>
        <begin position="34"/>
        <end position="52"/>
    </location>
</feature>
<dbReference type="EMBL" id="FQXP01000004">
    <property type="protein sequence ID" value="SHH67624.1"/>
    <property type="molecule type" value="Genomic_DNA"/>
</dbReference>
<gene>
    <name evidence="2" type="ORF">SAMN02745196_00986</name>
</gene>
<feature type="transmembrane region" description="Helical" evidence="1">
    <location>
        <begin position="89"/>
        <end position="106"/>
    </location>
</feature>
<dbReference type="AlphaFoldDB" id="A0A1M5UXL1"/>
<evidence type="ECO:0000313" key="2">
    <source>
        <dbReference type="EMBL" id="SHH67624.1"/>
    </source>
</evidence>
<keyword evidence="1" id="KW-0472">Membrane</keyword>
<protein>
    <submittedName>
        <fullName evidence="2">Uncharacterized protein</fullName>
    </submittedName>
</protein>
<evidence type="ECO:0000256" key="1">
    <source>
        <dbReference type="SAM" id="Phobius"/>
    </source>
</evidence>
<organism evidence="2 3">
    <name type="scientific">Clostridium collagenovorans DSM 3089</name>
    <dbReference type="NCBI Taxonomy" id="1121306"/>
    <lineage>
        <taxon>Bacteria</taxon>
        <taxon>Bacillati</taxon>
        <taxon>Bacillota</taxon>
        <taxon>Clostridia</taxon>
        <taxon>Eubacteriales</taxon>
        <taxon>Clostridiaceae</taxon>
        <taxon>Clostridium</taxon>
    </lineage>
</organism>
<accession>A0A1M5UXL1</accession>
<evidence type="ECO:0000313" key="3">
    <source>
        <dbReference type="Proteomes" id="UP000184526"/>
    </source>
</evidence>
<keyword evidence="1" id="KW-0812">Transmembrane</keyword>
<keyword evidence="3" id="KW-1185">Reference proteome</keyword>
<sequence>MSRISSMFFMASLLVYYIPKLMKKQSKSFIKAHITLGALSFIAMASEMLMNFGNAEFFKYVGFSILLGIIVITGALIKKNRKLYGKLHGLATISFFIYLFFIINAAI</sequence>